<dbReference type="EMBL" id="BJYT01000018">
    <property type="protein sequence ID" value="GEO11287.1"/>
    <property type="molecule type" value="Genomic_DNA"/>
</dbReference>
<keyword evidence="2" id="KW-0812">Transmembrane</keyword>
<sequence>MEISLDAPTKPVQVSTSIDPRPTPAATQRLYSLDALRGFDMVWIMGAEEIFHGLAKATGLPFWGAVSNQFTHPSWNGFHIYDLIFPLFLFLAGVSTPYSVGRELEKGKSREQLMLRVIKRGLILVVLGMIYNNGLQIRPLSDFRISSVLGRIGIAYMLANIIYLYTKQRTQVIWFAALLIGYWLILKFTSAPGFPAGDFTMEGNFASYVDRTILPGKLSLRIHDTVGFFNNIPAVSTALAGILAGTFLKSNQANGSKKALWLAGFGIISLVLAQLWNLDFPINKNMWSSSFVLHTTGLSLLLLSAFYYVIDVLGYKSWAFFFKVIGMNSILIYISTKFINWDYTTNGFFKWLAQLVGEPFNIVVMAICLVAIKWLFLYVLYRKKIFLRV</sequence>
<protein>
    <submittedName>
        <fullName evidence="3">DUF5009 domain-containing protein</fullName>
    </submittedName>
</protein>
<feature type="transmembrane region" description="Helical" evidence="2">
    <location>
        <begin position="317"/>
        <end position="339"/>
    </location>
</feature>
<evidence type="ECO:0000256" key="2">
    <source>
        <dbReference type="SAM" id="Phobius"/>
    </source>
</evidence>
<feature type="transmembrane region" description="Helical" evidence="2">
    <location>
        <begin position="290"/>
        <end position="310"/>
    </location>
</feature>
<dbReference type="AlphaFoldDB" id="A0A512BHI5"/>
<keyword evidence="2" id="KW-0472">Membrane</keyword>
<feature type="transmembrane region" description="Helical" evidence="2">
    <location>
        <begin position="359"/>
        <end position="381"/>
    </location>
</feature>
<reference evidence="3 4" key="1">
    <citation type="submission" date="2019-07" db="EMBL/GenBank/DDBJ databases">
        <title>Whole genome shotgun sequence of Segetibacter aerophilus NBRC 106135.</title>
        <authorList>
            <person name="Hosoyama A."/>
            <person name="Uohara A."/>
            <person name="Ohji S."/>
            <person name="Ichikawa N."/>
        </authorList>
    </citation>
    <scope>NUCLEOTIDE SEQUENCE [LARGE SCALE GENOMIC DNA]</scope>
    <source>
        <strain evidence="3 4">NBRC 106135</strain>
    </source>
</reference>
<keyword evidence="4" id="KW-1185">Reference proteome</keyword>
<feature type="region of interest" description="Disordered" evidence="1">
    <location>
        <begin position="1"/>
        <end position="21"/>
    </location>
</feature>
<feature type="transmembrane region" description="Helical" evidence="2">
    <location>
        <begin position="260"/>
        <end position="278"/>
    </location>
</feature>
<feature type="transmembrane region" description="Helical" evidence="2">
    <location>
        <begin position="83"/>
        <end position="101"/>
    </location>
</feature>
<dbReference type="Proteomes" id="UP000321513">
    <property type="component" value="Unassembled WGS sequence"/>
</dbReference>
<dbReference type="OrthoDB" id="9788724at2"/>
<dbReference type="PANTHER" id="PTHR31061">
    <property type="entry name" value="LD22376P"/>
    <property type="match status" value="1"/>
</dbReference>
<evidence type="ECO:0000313" key="4">
    <source>
        <dbReference type="Proteomes" id="UP000321513"/>
    </source>
</evidence>
<evidence type="ECO:0000313" key="3">
    <source>
        <dbReference type="EMBL" id="GEO11287.1"/>
    </source>
</evidence>
<feature type="transmembrane region" description="Helical" evidence="2">
    <location>
        <begin position="228"/>
        <end position="248"/>
    </location>
</feature>
<feature type="transmembrane region" description="Helical" evidence="2">
    <location>
        <begin position="172"/>
        <end position="191"/>
    </location>
</feature>
<organism evidence="3 4">
    <name type="scientific">Segetibacter aerophilus</name>
    <dbReference type="NCBI Taxonomy" id="670293"/>
    <lineage>
        <taxon>Bacteria</taxon>
        <taxon>Pseudomonadati</taxon>
        <taxon>Bacteroidota</taxon>
        <taxon>Chitinophagia</taxon>
        <taxon>Chitinophagales</taxon>
        <taxon>Chitinophagaceae</taxon>
        <taxon>Segetibacter</taxon>
    </lineage>
</organism>
<dbReference type="PANTHER" id="PTHR31061:SF24">
    <property type="entry name" value="LD22376P"/>
    <property type="match status" value="1"/>
</dbReference>
<feature type="transmembrane region" description="Helical" evidence="2">
    <location>
        <begin position="143"/>
        <end position="165"/>
    </location>
</feature>
<dbReference type="RefSeq" id="WP_147205397.1">
    <property type="nucleotide sequence ID" value="NZ_BJYT01000018.1"/>
</dbReference>
<keyword evidence="2" id="KW-1133">Transmembrane helix</keyword>
<evidence type="ECO:0000256" key="1">
    <source>
        <dbReference type="SAM" id="MobiDB-lite"/>
    </source>
</evidence>
<comment type="caution">
    <text evidence="3">The sequence shown here is derived from an EMBL/GenBank/DDBJ whole genome shotgun (WGS) entry which is preliminary data.</text>
</comment>
<accession>A0A512BHI5</accession>
<gene>
    <name evidence="3" type="primary">nagX</name>
    <name evidence="3" type="ORF">SAE01_37830</name>
</gene>
<name>A0A512BHI5_9BACT</name>
<proteinExistence type="predicted"/>